<evidence type="ECO:0000313" key="3">
    <source>
        <dbReference type="Proteomes" id="UP000193925"/>
    </source>
</evidence>
<organism evidence="1">
    <name type="scientific">Acidithiobacillus ferrivorans</name>
    <dbReference type="NCBI Taxonomy" id="160808"/>
    <lineage>
        <taxon>Bacteria</taxon>
        <taxon>Pseudomonadati</taxon>
        <taxon>Pseudomonadota</taxon>
        <taxon>Acidithiobacillia</taxon>
        <taxon>Acidithiobacillales</taxon>
        <taxon>Acidithiobacillaceae</taxon>
        <taxon>Acidithiobacillus</taxon>
    </lineage>
</organism>
<dbReference type="EMBL" id="LT841305">
    <property type="protein sequence ID" value="SMH64207.1"/>
    <property type="molecule type" value="Genomic_DNA"/>
</dbReference>
<evidence type="ECO:0000313" key="1">
    <source>
        <dbReference type="EMBL" id="CDQ08875.1"/>
    </source>
</evidence>
<keyword evidence="3" id="KW-1185">Reference proteome</keyword>
<reference evidence="1" key="2">
    <citation type="submission" date="2014-07" db="EMBL/GenBank/DDBJ databases">
        <title>Initial genome analysis of the psychrotolerant acidophile Acidithiobacillus ferrivorans CF27: insights into iron and sulfur oxidation pathways and into biofilm formation.</title>
        <authorList>
            <person name="Talla E."/>
            <person name="Hedrich S."/>
            <person name="Mangenot S."/>
            <person name="Ji B."/>
            <person name="Johnson D.B."/>
            <person name="Barbe V."/>
            <person name="Bonnefoy V."/>
        </authorList>
    </citation>
    <scope>NUCLEOTIDE SEQUENCE [LARGE SCALE GENOMIC DNA]</scope>
    <source>
        <strain evidence="1">CF27</strain>
    </source>
</reference>
<proteinExistence type="predicted"/>
<sequence>MVIPALVRRKRWPTGFRRVSHRTARQHSWIWVRWKMWHQQPADVVAPLELRLKLGGGLFCICYAADQGETLNFESPDVFLGRLTALRWFLVRLVMTTGGNCLSES</sequence>
<dbReference type="AlphaFoldDB" id="A0A060UK52"/>
<evidence type="ECO:0000313" key="2">
    <source>
        <dbReference type="EMBL" id="SMH64207.1"/>
    </source>
</evidence>
<accession>A0A060UK52</accession>
<reference evidence="2 3" key="3">
    <citation type="submission" date="2017-03" db="EMBL/GenBank/DDBJ databases">
        <authorList>
            <person name="Regsiter A."/>
            <person name="William W."/>
        </authorList>
    </citation>
    <scope>NUCLEOTIDE SEQUENCE [LARGE SCALE GENOMIC DNA]</scope>
    <source>
        <strain evidence="2">PRJEB5721</strain>
    </source>
</reference>
<dbReference type="Proteomes" id="UP000193925">
    <property type="component" value="Chromosome AFERRI"/>
</dbReference>
<dbReference type="EMBL" id="CCCS020000003">
    <property type="protein sequence ID" value="CDQ08875.1"/>
    <property type="molecule type" value="Genomic_DNA"/>
</dbReference>
<protein>
    <submittedName>
        <fullName evidence="1">Uncharacterized protein</fullName>
    </submittedName>
</protein>
<gene>
    <name evidence="2" type="ORF">AFERRI_10240</name>
    <name evidence="1" type="ORF">AFERRI_110039</name>
</gene>
<name>A0A060UK52_9PROT</name>
<reference evidence="1" key="1">
    <citation type="submission" date="2014-03" db="EMBL/GenBank/DDBJ databases">
        <authorList>
            <person name="Genoscope - CEA"/>
        </authorList>
    </citation>
    <scope>NUCLEOTIDE SEQUENCE [LARGE SCALE GENOMIC DNA]</scope>
    <source>
        <strain evidence="1">CF27</strain>
    </source>
</reference>